<dbReference type="PaxDb" id="4081-Solyc06g071340.1.1"/>
<dbReference type="Gramene" id="Solyc06g071340.1.1">
    <property type="protein sequence ID" value="Solyc06g071340.1.1"/>
    <property type="gene ID" value="Solyc06g071340.1"/>
</dbReference>
<dbReference type="AlphaFoldDB" id="K4C8K7"/>
<keyword evidence="2" id="KW-1185">Reference proteome</keyword>
<dbReference type="SUPFAM" id="SSF57850">
    <property type="entry name" value="RING/U-box"/>
    <property type="match status" value="1"/>
</dbReference>
<sequence length="31" mass="3686">MLDTEMMEWRIIGQLLDGVCNHAFHLHCMLK</sequence>
<accession>K4C8K7</accession>
<protein>
    <submittedName>
        <fullName evidence="1">Uncharacterized protein</fullName>
    </submittedName>
</protein>
<evidence type="ECO:0000313" key="2">
    <source>
        <dbReference type="Proteomes" id="UP000004994"/>
    </source>
</evidence>
<reference evidence="1" key="2">
    <citation type="submission" date="2015-06" db="UniProtKB">
        <authorList>
            <consortium name="EnsemblPlants"/>
        </authorList>
    </citation>
    <scope>IDENTIFICATION</scope>
    <source>
        <strain evidence="1">cv. Heinz 1706</strain>
    </source>
</reference>
<dbReference type="EnsemblPlants" id="Solyc06g071340.1.1">
    <property type="protein sequence ID" value="Solyc06g071340.1.1"/>
    <property type="gene ID" value="Solyc06g071340.1"/>
</dbReference>
<name>K4C8K7_SOLLC</name>
<reference evidence="1" key="1">
    <citation type="journal article" date="2012" name="Nature">
        <title>The tomato genome sequence provides insights into fleshy fruit evolution.</title>
        <authorList>
            <consortium name="Tomato Genome Consortium"/>
        </authorList>
    </citation>
    <scope>NUCLEOTIDE SEQUENCE [LARGE SCALE GENOMIC DNA]</scope>
    <source>
        <strain evidence="1">cv. Heinz 1706</strain>
    </source>
</reference>
<organism evidence="1">
    <name type="scientific">Solanum lycopersicum</name>
    <name type="common">Tomato</name>
    <name type="synonym">Lycopersicon esculentum</name>
    <dbReference type="NCBI Taxonomy" id="4081"/>
    <lineage>
        <taxon>Eukaryota</taxon>
        <taxon>Viridiplantae</taxon>
        <taxon>Streptophyta</taxon>
        <taxon>Embryophyta</taxon>
        <taxon>Tracheophyta</taxon>
        <taxon>Spermatophyta</taxon>
        <taxon>Magnoliopsida</taxon>
        <taxon>eudicotyledons</taxon>
        <taxon>Gunneridae</taxon>
        <taxon>Pentapetalae</taxon>
        <taxon>asterids</taxon>
        <taxon>lamiids</taxon>
        <taxon>Solanales</taxon>
        <taxon>Solanaceae</taxon>
        <taxon>Solanoideae</taxon>
        <taxon>Solaneae</taxon>
        <taxon>Solanum</taxon>
        <taxon>Solanum subgen. Lycopersicon</taxon>
    </lineage>
</organism>
<dbReference type="HOGENOM" id="CLU_3400165_0_0_1"/>
<dbReference type="Proteomes" id="UP000004994">
    <property type="component" value="Chromosome 6"/>
</dbReference>
<dbReference type="InParanoid" id="K4C8K7"/>
<proteinExistence type="predicted"/>
<evidence type="ECO:0000313" key="1">
    <source>
        <dbReference type="EnsemblPlants" id="Solyc06g071340.1.1"/>
    </source>
</evidence>